<sequence length="213" mass="22179">MQAYSNAMSLARQQLLGGGGGPPLVSTTAQGANAASTSGGGTGGRSGAVEADAFTRELEALSTSQLEELLKDEEAFRKFAIHSISNTPAARALAEVRAQNVALARDNLAMQGTIEEARNHVAIVKSSEYAGAKAAFEELVARQAAVLAAAAPNVLLGALVADTDKLDDASSALQDQYQSGAMSLDAFVDAYTASRVAFHILDLKRQTSEQSMY</sequence>
<protein>
    <recommendedName>
        <fullName evidence="7">VPS37 C-terminal domain-containing protein</fullName>
    </recommendedName>
</protein>
<keyword evidence="4" id="KW-0967">Endosome</keyword>
<evidence type="ECO:0000313" key="8">
    <source>
        <dbReference type="EMBL" id="CAD8675709.1"/>
    </source>
</evidence>
<feature type="compositionally biased region" description="Low complexity" evidence="6">
    <location>
        <begin position="23"/>
        <end position="37"/>
    </location>
</feature>
<dbReference type="PANTHER" id="PTHR13678:SF2">
    <property type="entry name" value="VACUOLAR PROTEIN SORTING-ASSOCIATED PROTEIN 37A"/>
    <property type="match status" value="1"/>
</dbReference>
<evidence type="ECO:0000259" key="7">
    <source>
        <dbReference type="Pfam" id="PF07200"/>
    </source>
</evidence>
<dbReference type="InterPro" id="IPR009851">
    <property type="entry name" value="Mod_r"/>
</dbReference>
<gene>
    <name evidence="8" type="ORF">CLEI1391_LOCUS7042</name>
</gene>
<evidence type="ECO:0000256" key="4">
    <source>
        <dbReference type="ARBA" id="ARBA00022753"/>
    </source>
</evidence>
<dbReference type="Pfam" id="PF07200">
    <property type="entry name" value="Mod_r"/>
    <property type="match status" value="1"/>
</dbReference>
<dbReference type="GO" id="GO:0043162">
    <property type="term" value="P:ubiquitin-dependent protein catabolic process via the multivesicular body sorting pathway"/>
    <property type="evidence" value="ECO:0007669"/>
    <property type="project" value="TreeGrafter"/>
</dbReference>
<evidence type="ECO:0000256" key="1">
    <source>
        <dbReference type="ARBA" id="ARBA00004177"/>
    </source>
</evidence>
<dbReference type="PANTHER" id="PTHR13678">
    <property type="entry name" value="VACUOLAR PROTEIN SORTING-ASSOCIATED PROTEIN 37"/>
    <property type="match status" value="1"/>
</dbReference>
<proteinExistence type="inferred from homology"/>
<dbReference type="EMBL" id="HBFB01012467">
    <property type="protein sequence ID" value="CAD8675709.1"/>
    <property type="molecule type" value="Transcribed_RNA"/>
</dbReference>
<feature type="region of interest" description="Disordered" evidence="6">
    <location>
        <begin position="19"/>
        <end position="46"/>
    </location>
</feature>
<dbReference type="AlphaFoldDB" id="A0A7S0RFD1"/>
<organism evidence="8">
    <name type="scientific">Chlamydomonas leiostraca</name>
    <dbReference type="NCBI Taxonomy" id="1034604"/>
    <lineage>
        <taxon>Eukaryota</taxon>
        <taxon>Viridiplantae</taxon>
        <taxon>Chlorophyta</taxon>
        <taxon>core chlorophytes</taxon>
        <taxon>Chlorophyceae</taxon>
        <taxon>CS clade</taxon>
        <taxon>Chlamydomonadales</taxon>
        <taxon>Chlamydomonadaceae</taxon>
        <taxon>Chlamydomonas</taxon>
    </lineage>
</organism>
<keyword evidence="3" id="KW-0813">Transport</keyword>
<dbReference type="GO" id="GO:0000813">
    <property type="term" value="C:ESCRT I complex"/>
    <property type="evidence" value="ECO:0007669"/>
    <property type="project" value="UniProtKB-ARBA"/>
</dbReference>
<evidence type="ECO:0000256" key="3">
    <source>
        <dbReference type="ARBA" id="ARBA00022448"/>
    </source>
</evidence>
<dbReference type="GO" id="GO:0006623">
    <property type="term" value="P:protein targeting to vacuole"/>
    <property type="evidence" value="ECO:0007669"/>
    <property type="project" value="TreeGrafter"/>
</dbReference>
<accession>A0A7S0RFD1</accession>
<evidence type="ECO:0000256" key="5">
    <source>
        <dbReference type="ARBA" id="ARBA00022927"/>
    </source>
</evidence>
<name>A0A7S0RFD1_9CHLO</name>
<comment type="subcellular location">
    <subcellularLocation>
        <location evidence="1">Endosome</location>
    </subcellularLocation>
</comment>
<comment type="similarity">
    <text evidence="2">Belongs to the VPS37 family.</text>
</comment>
<evidence type="ECO:0000256" key="6">
    <source>
        <dbReference type="SAM" id="MobiDB-lite"/>
    </source>
</evidence>
<reference evidence="8" key="1">
    <citation type="submission" date="2021-01" db="EMBL/GenBank/DDBJ databases">
        <authorList>
            <person name="Corre E."/>
            <person name="Pelletier E."/>
            <person name="Niang G."/>
            <person name="Scheremetjew M."/>
            <person name="Finn R."/>
            <person name="Kale V."/>
            <person name="Holt S."/>
            <person name="Cochrane G."/>
            <person name="Meng A."/>
            <person name="Brown T."/>
            <person name="Cohen L."/>
        </authorList>
    </citation>
    <scope>NUCLEOTIDE SEQUENCE</scope>
    <source>
        <strain evidence="8">SAG 11-49</strain>
    </source>
</reference>
<evidence type="ECO:0000256" key="2">
    <source>
        <dbReference type="ARBA" id="ARBA00007617"/>
    </source>
</evidence>
<keyword evidence="5" id="KW-0653">Protein transport</keyword>
<feature type="domain" description="VPS37 C-terminal" evidence="7">
    <location>
        <begin position="60"/>
        <end position="204"/>
    </location>
</feature>
<dbReference type="GO" id="GO:0006612">
    <property type="term" value="P:protein targeting to membrane"/>
    <property type="evidence" value="ECO:0007669"/>
    <property type="project" value="TreeGrafter"/>
</dbReference>